<keyword evidence="7" id="KW-1185">Reference proteome</keyword>
<evidence type="ECO:0000313" key="6">
    <source>
        <dbReference type="EMBL" id="SFI50947.1"/>
    </source>
</evidence>
<dbReference type="SUPFAM" id="SSF53098">
    <property type="entry name" value="Ribonuclease H-like"/>
    <property type="match status" value="1"/>
</dbReference>
<keyword evidence="2" id="KW-0378">Hydrolase</keyword>
<dbReference type="EMBL" id="FOQH01000007">
    <property type="protein sequence ID" value="SFI50947.1"/>
    <property type="molecule type" value="Genomic_DNA"/>
</dbReference>
<evidence type="ECO:0000256" key="3">
    <source>
        <dbReference type="ARBA" id="ARBA00022839"/>
    </source>
</evidence>
<evidence type="ECO:0000256" key="1">
    <source>
        <dbReference type="ARBA" id="ARBA00022722"/>
    </source>
</evidence>
<accession>A0A1I3IST5</accession>
<evidence type="ECO:0000259" key="5">
    <source>
        <dbReference type="SMART" id="SM00479"/>
    </source>
</evidence>
<protein>
    <submittedName>
        <fullName evidence="6">DNA polymerase-3 subunit epsilon</fullName>
    </submittedName>
</protein>
<dbReference type="Proteomes" id="UP000199377">
    <property type="component" value="Unassembled WGS sequence"/>
</dbReference>
<dbReference type="InterPro" id="IPR013520">
    <property type="entry name" value="Ribonucl_H"/>
</dbReference>
<dbReference type="STRING" id="1114924.SAMN05216258_107204"/>
<feature type="region of interest" description="Disordered" evidence="4">
    <location>
        <begin position="1"/>
        <end position="23"/>
    </location>
</feature>
<evidence type="ECO:0000313" key="7">
    <source>
        <dbReference type="Proteomes" id="UP000199377"/>
    </source>
</evidence>
<dbReference type="AlphaFoldDB" id="A0A1I3IST5"/>
<dbReference type="Pfam" id="PF00929">
    <property type="entry name" value="RNase_T"/>
    <property type="match status" value="1"/>
</dbReference>
<dbReference type="InterPro" id="IPR012337">
    <property type="entry name" value="RNaseH-like_sf"/>
</dbReference>
<dbReference type="OrthoDB" id="9803913at2"/>
<proteinExistence type="predicted"/>
<dbReference type="SMART" id="SM00479">
    <property type="entry name" value="EXOIII"/>
    <property type="match status" value="1"/>
</dbReference>
<dbReference type="RefSeq" id="WP_092861238.1">
    <property type="nucleotide sequence ID" value="NZ_FOQH01000007.1"/>
</dbReference>
<feature type="domain" description="Exonuclease" evidence="5">
    <location>
        <begin position="26"/>
        <end position="191"/>
    </location>
</feature>
<evidence type="ECO:0000256" key="4">
    <source>
        <dbReference type="SAM" id="MobiDB-lite"/>
    </source>
</evidence>
<name>A0A1I3IST5_9RHOB</name>
<evidence type="ECO:0000256" key="2">
    <source>
        <dbReference type="ARBA" id="ARBA00022801"/>
    </source>
</evidence>
<organism evidence="6 7">
    <name type="scientific">Albimonas pacifica</name>
    <dbReference type="NCBI Taxonomy" id="1114924"/>
    <lineage>
        <taxon>Bacteria</taxon>
        <taxon>Pseudomonadati</taxon>
        <taxon>Pseudomonadota</taxon>
        <taxon>Alphaproteobacteria</taxon>
        <taxon>Rhodobacterales</taxon>
        <taxon>Paracoccaceae</taxon>
        <taxon>Albimonas</taxon>
    </lineage>
</organism>
<dbReference type="GO" id="GO:0003676">
    <property type="term" value="F:nucleic acid binding"/>
    <property type="evidence" value="ECO:0007669"/>
    <property type="project" value="InterPro"/>
</dbReference>
<keyword evidence="3" id="KW-0269">Exonuclease</keyword>
<dbReference type="PANTHER" id="PTHR30231:SF4">
    <property type="entry name" value="PROTEIN NEN2"/>
    <property type="match status" value="1"/>
</dbReference>
<dbReference type="GO" id="GO:0008408">
    <property type="term" value="F:3'-5' exonuclease activity"/>
    <property type="evidence" value="ECO:0007669"/>
    <property type="project" value="TreeGrafter"/>
</dbReference>
<dbReference type="GO" id="GO:0006259">
    <property type="term" value="P:DNA metabolic process"/>
    <property type="evidence" value="ECO:0007669"/>
    <property type="project" value="UniProtKB-ARBA"/>
</dbReference>
<feature type="compositionally biased region" description="Pro residues" evidence="4">
    <location>
        <begin position="9"/>
        <end position="22"/>
    </location>
</feature>
<sequence>MSARDRFGRPPPGEAPRRPPPQGGFRFVALDVETACGPVSSICQIGLACVREDGGIESWSTFVDPGADVAFANTWLHGIGRAHVAGAPLFPAALDLLAPLLGRQPLIQHSGFDSRAVAAACALAGREPPAWLWLDSVRIARAAWPEFKGNGGHGLGHLKRALSLDFHHHDAEEDARAAALVVLKAEARLGLPFTEIAPPPAARRRLAANQG</sequence>
<gene>
    <name evidence="6" type="ORF">SAMN05216258_107204</name>
</gene>
<dbReference type="InterPro" id="IPR036397">
    <property type="entry name" value="RNaseH_sf"/>
</dbReference>
<dbReference type="Gene3D" id="3.30.420.10">
    <property type="entry name" value="Ribonuclease H-like superfamily/Ribonuclease H"/>
    <property type="match status" value="1"/>
</dbReference>
<keyword evidence="1" id="KW-0540">Nuclease</keyword>
<reference evidence="6 7" key="1">
    <citation type="submission" date="2016-10" db="EMBL/GenBank/DDBJ databases">
        <authorList>
            <person name="de Groot N.N."/>
        </authorList>
    </citation>
    <scope>NUCLEOTIDE SEQUENCE [LARGE SCALE GENOMIC DNA]</scope>
    <source>
        <strain evidence="6 7">CGMCC 1.11030</strain>
    </source>
</reference>
<dbReference type="PANTHER" id="PTHR30231">
    <property type="entry name" value="DNA POLYMERASE III SUBUNIT EPSILON"/>
    <property type="match status" value="1"/>
</dbReference>